<feature type="transmembrane region" description="Helical" evidence="9">
    <location>
        <begin position="447"/>
        <end position="467"/>
    </location>
</feature>
<feature type="transmembrane region" description="Helical" evidence="9">
    <location>
        <begin position="236"/>
        <end position="257"/>
    </location>
</feature>
<comment type="caution">
    <text evidence="11">The sequence shown here is derived from an EMBL/GenBank/DDBJ whole genome shotgun (WGS) entry which is preliminary data.</text>
</comment>
<evidence type="ECO:0000256" key="1">
    <source>
        <dbReference type="ARBA" id="ARBA00004651"/>
    </source>
</evidence>
<evidence type="ECO:0000256" key="2">
    <source>
        <dbReference type="ARBA" id="ARBA00005658"/>
    </source>
</evidence>
<feature type="transmembrane region" description="Helical" evidence="9">
    <location>
        <begin position="93"/>
        <end position="114"/>
    </location>
</feature>
<evidence type="ECO:0000256" key="5">
    <source>
        <dbReference type="ARBA" id="ARBA00022692"/>
    </source>
</evidence>
<evidence type="ECO:0000313" key="11">
    <source>
        <dbReference type="EMBL" id="MDK4335728.1"/>
    </source>
</evidence>
<feature type="transmembrane region" description="Helical" evidence="9">
    <location>
        <begin position="366"/>
        <end position="383"/>
    </location>
</feature>
<dbReference type="RefSeq" id="WP_278723659.1">
    <property type="nucleotide sequence ID" value="NZ_CP100374.1"/>
</dbReference>
<dbReference type="PANTHER" id="PTHR30047">
    <property type="entry name" value="HIGH-AFFINITY CHOLINE TRANSPORT PROTEIN-RELATED"/>
    <property type="match status" value="1"/>
</dbReference>
<dbReference type="GO" id="GO:0022857">
    <property type="term" value="F:transmembrane transporter activity"/>
    <property type="evidence" value="ECO:0007669"/>
    <property type="project" value="InterPro"/>
</dbReference>
<dbReference type="InterPro" id="IPR000060">
    <property type="entry name" value="BCCT_transptr"/>
</dbReference>
<evidence type="ECO:0000313" key="13">
    <source>
        <dbReference type="Proteomes" id="UP001239414"/>
    </source>
</evidence>
<dbReference type="EMBL" id="JASNVU010000013">
    <property type="protein sequence ID" value="MDK4335728.1"/>
    <property type="molecule type" value="Genomic_DNA"/>
</dbReference>
<dbReference type="InterPro" id="IPR018093">
    <property type="entry name" value="BCCT_CS"/>
</dbReference>
<feature type="transmembrane region" description="Helical" evidence="9">
    <location>
        <begin position="395"/>
        <end position="414"/>
    </location>
</feature>
<evidence type="ECO:0000313" key="12">
    <source>
        <dbReference type="Proteomes" id="UP001230317"/>
    </source>
</evidence>
<feature type="transmembrane region" description="Helical" evidence="9">
    <location>
        <begin position="277"/>
        <end position="297"/>
    </location>
</feature>
<dbReference type="Proteomes" id="UP001239414">
    <property type="component" value="Unassembled WGS sequence"/>
</dbReference>
<gene>
    <name evidence="10" type="ORF">QPX34_02625</name>
    <name evidence="11" type="ORF">QPX58_09940</name>
</gene>
<dbReference type="AlphaFoldDB" id="A0AAP4C2N6"/>
<keyword evidence="3" id="KW-0813">Transport</keyword>
<dbReference type="Pfam" id="PF02028">
    <property type="entry name" value="BCCT"/>
    <property type="match status" value="1"/>
</dbReference>
<proteinExistence type="inferred from homology"/>
<keyword evidence="6 9" id="KW-1133">Transmembrane helix</keyword>
<feature type="transmembrane region" description="Helical" evidence="9">
    <location>
        <begin position="134"/>
        <end position="154"/>
    </location>
</feature>
<organism evidence="11 12">
    <name type="scientific">Corynebacterium accolens</name>
    <dbReference type="NCBI Taxonomy" id="38284"/>
    <lineage>
        <taxon>Bacteria</taxon>
        <taxon>Bacillati</taxon>
        <taxon>Actinomycetota</taxon>
        <taxon>Actinomycetes</taxon>
        <taxon>Mycobacteriales</taxon>
        <taxon>Corynebacteriaceae</taxon>
        <taxon>Corynebacterium</taxon>
    </lineage>
</organism>
<name>A0AAP4C2N6_9CORY</name>
<sequence>MNEPRSSGDKSPETTSQKARSAIAKAASGERAIHPALIPGVSVENTRADFKTNKTVFAVALASTVGIILWAIIAPDNLANTGSTMRAWVVQNFGWLFTIIMIATTAFLLTIAIAPTGKIKLGADDSKPDFSRNAWIAMLFAAGMGIGLVFYGPMEPLALFLTPPPYLSGVESGSQEAILPAFAQAVLHHATLPWMIFALVGGALAYAAYRRGRIPLISSLFEPLITDSNNRVFGKIVDIFAVLVTLFGTATSLGIGALQIRTGTSILTGKPLEGNGIMVVIITILTILFILSAMSGIKRGIRILSNINMGLVIGLAVFVLITGPTLYILDLLPASLLQFFKHFEDMMSLSASQGEPEKEFVTAWTMLYWAWWISWSPFVGMFIAKISRGRTIREFVFVIMLVPTTLSLFWYVIFGATAIKTHLDGDGIEIEGSGENVMFDLMRSLPLSSITTVIVLLAVVVFFNTAADSATNVMGSMSQSGRPIPSTSISVIWGVALGGISLSLLLIAGKDALSGLQSIMVSSSLPFTFILIGIMVAWGKDLARDPAILRRKYAHAAIERGTHLGLQEHNGDFVFSSSAVPENHGAGAEIENDDPYLHEWYTINASDEYLAEQAALREERRAELKDFAQKKIKGKDAEDDE</sequence>
<keyword evidence="4" id="KW-1003">Cell membrane</keyword>
<dbReference type="NCBIfam" id="TIGR00842">
    <property type="entry name" value="bcct"/>
    <property type="match status" value="1"/>
</dbReference>
<feature type="transmembrane region" description="Helical" evidence="9">
    <location>
        <begin position="309"/>
        <end position="329"/>
    </location>
</feature>
<dbReference type="Proteomes" id="UP001230317">
    <property type="component" value="Unassembled WGS sequence"/>
</dbReference>
<evidence type="ECO:0000256" key="6">
    <source>
        <dbReference type="ARBA" id="ARBA00022989"/>
    </source>
</evidence>
<comment type="similarity">
    <text evidence="2">Belongs to the BCCT transporter (TC 2.A.15) family.</text>
</comment>
<feature type="transmembrane region" description="Helical" evidence="9">
    <location>
        <begin position="55"/>
        <end position="73"/>
    </location>
</feature>
<keyword evidence="7 9" id="KW-0472">Membrane</keyword>
<keyword evidence="5 9" id="KW-0812">Transmembrane</keyword>
<dbReference type="GO" id="GO:0005886">
    <property type="term" value="C:plasma membrane"/>
    <property type="evidence" value="ECO:0007669"/>
    <property type="project" value="UniProtKB-SubCell"/>
</dbReference>
<feature type="transmembrane region" description="Helical" evidence="9">
    <location>
        <begin position="192"/>
        <end position="209"/>
    </location>
</feature>
<evidence type="ECO:0000313" key="10">
    <source>
        <dbReference type="EMBL" id="MDK4246920.1"/>
    </source>
</evidence>
<keyword evidence="13" id="KW-1185">Reference proteome</keyword>
<comment type="subcellular location">
    <subcellularLocation>
        <location evidence="1">Cell membrane</location>
        <topology evidence="1">Multi-pass membrane protein</topology>
    </subcellularLocation>
</comment>
<evidence type="ECO:0000256" key="9">
    <source>
        <dbReference type="SAM" id="Phobius"/>
    </source>
</evidence>
<dbReference type="PANTHER" id="PTHR30047:SF7">
    <property type="entry name" value="HIGH-AFFINITY CHOLINE TRANSPORT PROTEIN"/>
    <property type="match status" value="1"/>
</dbReference>
<evidence type="ECO:0000256" key="8">
    <source>
        <dbReference type="SAM" id="MobiDB-lite"/>
    </source>
</evidence>
<feature type="compositionally biased region" description="Basic and acidic residues" evidence="8">
    <location>
        <begin position="1"/>
        <end position="12"/>
    </location>
</feature>
<feature type="region of interest" description="Disordered" evidence="8">
    <location>
        <begin position="1"/>
        <end position="21"/>
    </location>
</feature>
<dbReference type="PROSITE" id="PS01303">
    <property type="entry name" value="BCCT"/>
    <property type="match status" value="1"/>
</dbReference>
<reference evidence="11 13" key="1">
    <citation type="submission" date="2023-05" db="EMBL/GenBank/DDBJ databases">
        <title>Metabolic capabilities are highly conserved among human nasal-associated Corynebacterium species in pangenomic analyses.</title>
        <authorList>
            <person name="Tran T.H."/>
            <person name="Roberts A.Q."/>
            <person name="Escapa I.F."/>
            <person name="Gao W."/>
            <person name="Conlan S."/>
            <person name="Kong H."/>
            <person name="Segre J.A."/>
            <person name="Kelly M.S."/>
            <person name="Lemon K.P."/>
        </authorList>
    </citation>
    <scope>NUCLEOTIDE SEQUENCE</scope>
    <source>
        <strain evidence="11">KPL2618</strain>
        <strain evidence="10 13">KPL3802</strain>
    </source>
</reference>
<feature type="transmembrane region" description="Helical" evidence="9">
    <location>
        <begin position="519"/>
        <end position="538"/>
    </location>
</feature>
<feature type="transmembrane region" description="Helical" evidence="9">
    <location>
        <begin position="488"/>
        <end position="507"/>
    </location>
</feature>
<evidence type="ECO:0000256" key="7">
    <source>
        <dbReference type="ARBA" id="ARBA00023136"/>
    </source>
</evidence>
<protein>
    <submittedName>
        <fullName evidence="11">BCCT family transporter</fullName>
    </submittedName>
</protein>
<accession>A0AAP4C2N6</accession>
<dbReference type="EMBL" id="JASNUO010000002">
    <property type="protein sequence ID" value="MDK4246920.1"/>
    <property type="molecule type" value="Genomic_DNA"/>
</dbReference>
<evidence type="ECO:0000256" key="4">
    <source>
        <dbReference type="ARBA" id="ARBA00022475"/>
    </source>
</evidence>
<evidence type="ECO:0000256" key="3">
    <source>
        <dbReference type="ARBA" id="ARBA00022448"/>
    </source>
</evidence>